<dbReference type="Gene3D" id="3.50.50.60">
    <property type="entry name" value="FAD/NAD(P)-binding domain"/>
    <property type="match status" value="1"/>
</dbReference>
<keyword evidence="1" id="KW-0694">RNA-binding</keyword>
<name>A0AB34ISF9_PRYPA</name>
<evidence type="ECO:0000256" key="1">
    <source>
        <dbReference type="PROSITE-ProRule" id="PRU00176"/>
    </source>
</evidence>
<dbReference type="AlphaFoldDB" id="A0AB34ISF9"/>
<dbReference type="SUPFAM" id="SSF51905">
    <property type="entry name" value="FAD/NAD(P)-binding domain"/>
    <property type="match status" value="1"/>
</dbReference>
<dbReference type="PROSITE" id="PS51257">
    <property type="entry name" value="PROKAR_LIPOPROTEIN"/>
    <property type="match status" value="1"/>
</dbReference>
<sequence>MPQRVGVIGGGVAGLACARRLLELGADVVVFDTGKRAPGGRASSRVWHSALPADHAAQLCVASTPQFARLLEQLEAGGAITRYTGRLGTLAAPAAAGEAARFAAIDDGRPRFHGVKGMASFIGALAGGIDVRQDIWVPPSSGLRKLSDGAWEVREKARHRFDAIVIAHNGKCAARLTTPSAAQPARALHALLRVRFGARLRAARAGEGAMQLNSIYSLLFELPRDVLPSAIGDAVFVKGERSLRWLSNNAVKYAARDEPTHVWTALSSGEFGAAHKQPQEQLEGTEAEREISGLLLEAVERATGMQPGDVSQKVLRSKLQLWGAAVPLNRWDSDFVWDAEHAIGAAGDWLSADASVGSSVEAAWLSGVRLAEHVASEAAQRSFGLALGEEGGRFVPVDAGGFGSMDEKLPPPAWVAAPAAVAVPQGRRESSEAPRRKAERLADGGVGAALFLLNVPFDAAEEELQAHMESVAGCGGVTSVRFLYLQDGRPRGLAKVQMASAALATKCIAQLDGMPFRGRELRVRADTPCRS</sequence>
<accession>A0AB34ISF9</accession>
<dbReference type="PANTHER" id="PTHR16128">
    <property type="entry name" value="FAD/NAD(P)-BINDING OXIDOREDUCTASE FAMILY PROTEIN"/>
    <property type="match status" value="1"/>
</dbReference>
<dbReference type="InterPro" id="IPR036188">
    <property type="entry name" value="FAD/NAD-bd_sf"/>
</dbReference>
<dbReference type="Proteomes" id="UP001515480">
    <property type="component" value="Unassembled WGS sequence"/>
</dbReference>
<dbReference type="InterPro" id="IPR035979">
    <property type="entry name" value="RBD_domain_sf"/>
</dbReference>
<gene>
    <name evidence="3" type="ORF">AB1Y20_010843</name>
</gene>
<evidence type="ECO:0000259" key="2">
    <source>
        <dbReference type="PROSITE" id="PS50102"/>
    </source>
</evidence>
<evidence type="ECO:0000313" key="4">
    <source>
        <dbReference type="Proteomes" id="UP001515480"/>
    </source>
</evidence>
<dbReference type="CDD" id="cd00590">
    <property type="entry name" value="RRM_SF"/>
    <property type="match status" value="1"/>
</dbReference>
<dbReference type="SUPFAM" id="SSF54928">
    <property type="entry name" value="RNA-binding domain, RBD"/>
    <property type="match status" value="1"/>
</dbReference>
<keyword evidence="4" id="KW-1185">Reference proteome</keyword>
<reference evidence="3 4" key="1">
    <citation type="journal article" date="2024" name="Science">
        <title>Giant polyketide synthase enzymes in the biosynthesis of giant marine polyether toxins.</title>
        <authorList>
            <person name="Fallon T.R."/>
            <person name="Shende V.V."/>
            <person name="Wierzbicki I.H."/>
            <person name="Pendleton A.L."/>
            <person name="Watervoot N.F."/>
            <person name="Auber R.P."/>
            <person name="Gonzalez D.J."/>
            <person name="Wisecaver J.H."/>
            <person name="Moore B.S."/>
        </authorList>
    </citation>
    <scope>NUCLEOTIDE SEQUENCE [LARGE SCALE GENOMIC DNA]</scope>
    <source>
        <strain evidence="3 4">12B1</strain>
    </source>
</reference>
<protein>
    <recommendedName>
        <fullName evidence="2">RRM domain-containing protein</fullName>
    </recommendedName>
</protein>
<comment type="caution">
    <text evidence="3">The sequence shown here is derived from an EMBL/GenBank/DDBJ whole genome shotgun (WGS) entry which is preliminary data.</text>
</comment>
<dbReference type="PANTHER" id="PTHR16128:SF5">
    <property type="entry name" value="FAD_NAD(P)-BINDING OXIDOREDUCTASE FAMILY PROTEIN"/>
    <property type="match status" value="1"/>
</dbReference>
<organism evidence="3 4">
    <name type="scientific">Prymnesium parvum</name>
    <name type="common">Toxic golden alga</name>
    <dbReference type="NCBI Taxonomy" id="97485"/>
    <lineage>
        <taxon>Eukaryota</taxon>
        <taxon>Haptista</taxon>
        <taxon>Haptophyta</taxon>
        <taxon>Prymnesiophyceae</taxon>
        <taxon>Prymnesiales</taxon>
        <taxon>Prymnesiaceae</taxon>
        <taxon>Prymnesium</taxon>
    </lineage>
</organism>
<dbReference type="SMART" id="SM00360">
    <property type="entry name" value="RRM"/>
    <property type="match status" value="1"/>
</dbReference>
<dbReference type="EMBL" id="JBGBPQ010000020">
    <property type="protein sequence ID" value="KAL1504437.1"/>
    <property type="molecule type" value="Genomic_DNA"/>
</dbReference>
<dbReference type="InterPro" id="IPR012677">
    <property type="entry name" value="Nucleotide-bd_a/b_plait_sf"/>
</dbReference>
<dbReference type="Gene3D" id="3.90.660.10">
    <property type="match status" value="1"/>
</dbReference>
<dbReference type="PROSITE" id="PS50102">
    <property type="entry name" value="RRM"/>
    <property type="match status" value="1"/>
</dbReference>
<dbReference type="InterPro" id="IPR000504">
    <property type="entry name" value="RRM_dom"/>
</dbReference>
<proteinExistence type="predicted"/>
<evidence type="ECO:0000313" key="3">
    <source>
        <dbReference type="EMBL" id="KAL1504437.1"/>
    </source>
</evidence>
<dbReference type="Pfam" id="PF00076">
    <property type="entry name" value="RRM_1"/>
    <property type="match status" value="1"/>
</dbReference>
<dbReference type="GO" id="GO:0003723">
    <property type="term" value="F:RNA binding"/>
    <property type="evidence" value="ECO:0007669"/>
    <property type="project" value="UniProtKB-UniRule"/>
</dbReference>
<dbReference type="Pfam" id="PF13450">
    <property type="entry name" value="NAD_binding_8"/>
    <property type="match status" value="1"/>
</dbReference>
<dbReference type="Gene3D" id="3.30.70.330">
    <property type="match status" value="1"/>
</dbReference>
<feature type="domain" description="RRM" evidence="2">
    <location>
        <begin position="448"/>
        <end position="528"/>
    </location>
</feature>